<evidence type="ECO:0000259" key="8">
    <source>
        <dbReference type="PROSITE" id="PS50850"/>
    </source>
</evidence>
<dbReference type="PANTHER" id="PTHR43266">
    <property type="entry name" value="MACROLIDE-EFFLUX PROTEIN"/>
    <property type="match status" value="1"/>
</dbReference>
<feature type="transmembrane region" description="Helical" evidence="7">
    <location>
        <begin position="92"/>
        <end position="113"/>
    </location>
</feature>
<dbReference type="InterPro" id="IPR011701">
    <property type="entry name" value="MFS"/>
</dbReference>
<dbReference type="SUPFAM" id="SSF103473">
    <property type="entry name" value="MFS general substrate transporter"/>
    <property type="match status" value="1"/>
</dbReference>
<dbReference type="RefSeq" id="WP_002169752.1">
    <property type="nucleotide sequence ID" value="NZ_JH792253.1"/>
</dbReference>
<feature type="transmembrane region" description="Helical" evidence="7">
    <location>
        <begin position="29"/>
        <end position="55"/>
    </location>
</feature>
<dbReference type="EMBL" id="AHEV01000051">
    <property type="protein sequence ID" value="EJR29918.1"/>
    <property type="molecule type" value="Genomic_DNA"/>
</dbReference>
<feature type="transmembrane region" description="Helical" evidence="7">
    <location>
        <begin position="304"/>
        <end position="323"/>
    </location>
</feature>
<feature type="transmembrane region" description="Helical" evidence="7">
    <location>
        <begin position="165"/>
        <end position="183"/>
    </location>
</feature>
<feature type="transmembrane region" description="Helical" evidence="7">
    <location>
        <begin position="363"/>
        <end position="386"/>
    </location>
</feature>
<feature type="domain" description="Major facilitator superfamily (MFS) profile" evidence="8">
    <location>
        <begin position="26"/>
        <end position="416"/>
    </location>
</feature>
<evidence type="ECO:0000256" key="7">
    <source>
        <dbReference type="SAM" id="Phobius"/>
    </source>
</evidence>
<evidence type="ECO:0000256" key="4">
    <source>
        <dbReference type="ARBA" id="ARBA00022692"/>
    </source>
</evidence>
<feature type="transmembrane region" description="Helical" evidence="7">
    <location>
        <begin position="392"/>
        <end position="411"/>
    </location>
</feature>
<keyword evidence="6 7" id="KW-0472">Membrane</keyword>
<feature type="transmembrane region" description="Helical" evidence="7">
    <location>
        <begin position="272"/>
        <end position="292"/>
    </location>
</feature>
<dbReference type="Proteomes" id="UP000006976">
    <property type="component" value="Unassembled WGS sequence"/>
</dbReference>
<sequence length="419" mass="47078">MGNALTENASEKEKYTILVPFKKSKDFKYLYISQLFSVFGSSITMFILPIIVYQISNSTKAMGTVMSIYMIPCIVALPFSGIMVDAFNRIKIMIVTNVIMFITLVTFATLALYDQLTMNWVYFLVSIIGLMDALFRPAYAAVRAKIFTKEIRNSANSVTEITRQLIKIITPVIGGVIITMVSISSGFGLYSFCYVISFICLLLLRNINFKMEKRKLSRISLRQDFFESISVLKSNSWLWITILTFSFINICTGGIMRILIPWLINIHYELEPYVLGMVMGATALGAISCAAVYGMRKRWRRRGLLAYGGVALSAISFLLMAFVSNIALLVLFMFLNGVGNMIFSIIWEVSLQELVPEEKFGRVASLDMFGSLALLPLGFFITGWIADIIGGIMTMVILSTSILLIVIVVIFNKEIKQYD</sequence>
<dbReference type="AlphaFoldDB" id="A0ABC9QW58"/>
<accession>A0ABC9QW58</accession>
<evidence type="ECO:0000256" key="1">
    <source>
        <dbReference type="ARBA" id="ARBA00004651"/>
    </source>
</evidence>
<keyword evidence="2" id="KW-0813">Transport</keyword>
<dbReference type="InterPro" id="IPR020846">
    <property type="entry name" value="MFS_dom"/>
</dbReference>
<feature type="transmembrane region" description="Helical" evidence="7">
    <location>
        <begin position="119"/>
        <end position="144"/>
    </location>
</feature>
<evidence type="ECO:0000256" key="2">
    <source>
        <dbReference type="ARBA" id="ARBA00022448"/>
    </source>
</evidence>
<dbReference type="PROSITE" id="PS50850">
    <property type="entry name" value="MFS"/>
    <property type="match status" value="1"/>
</dbReference>
<dbReference type="InterPro" id="IPR036259">
    <property type="entry name" value="MFS_trans_sf"/>
</dbReference>
<organism evidence="9 10">
    <name type="scientific">Bacillus mycoides</name>
    <dbReference type="NCBI Taxonomy" id="1405"/>
    <lineage>
        <taxon>Bacteria</taxon>
        <taxon>Bacillati</taxon>
        <taxon>Bacillota</taxon>
        <taxon>Bacilli</taxon>
        <taxon>Bacillales</taxon>
        <taxon>Bacillaceae</taxon>
        <taxon>Bacillus</taxon>
        <taxon>Bacillus cereus group</taxon>
    </lineage>
</organism>
<dbReference type="CDD" id="cd06173">
    <property type="entry name" value="MFS_MefA_like"/>
    <property type="match status" value="1"/>
</dbReference>
<comment type="caution">
    <text evidence="9">The sequence shown here is derived from an EMBL/GenBank/DDBJ whole genome shotgun (WGS) entry which is preliminary data.</text>
</comment>
<evidence type="ECO:0000313" key="10">
    <source>
        <dbReference type="Proteomes" id="UP000006976"/>
    </source>
</evidence>
<gene>
    <name evidence="9" type="ORF">III_05687</name>
</gene>
<evidence type="ECO:0000256" key="5">
    <source>
        <dbReference type="ARBA" id="ARBA00022989"/>
    </source>
</evidence>
<dbReference type="PANTHER" id="PTHR43266:SF2">
    <property type="entry name" value="MAJOR FACILITATOR SUPERFAMILY (MFS) PROFILE DOMAIN-CONTAINING PROTEIN"/>
    <property type="match status" value="1"/>
</dbReference>
<keyword evidence="5 7" id="KW-1133">Transmembrane helix</keyword>
<keyword evidence="3" id="KW-1003">Cell membrane</keyword>
<dbReference type="GO" id="GO:0005886">
    <property type="term" value="C:plasma membrane"/>
    <property type="evidence" value="ECO:0007669"/>
    <property type="project" value="UniProtKB-SubCell"/>
</dbReference>
<evidence type="ECO:0000256" key="3">
    <source>
        <dbReference type="ARBA" id="ARBA00022475"/>
    </source>
</evidence>
<reference evidence="9 10" key="1">
    <citation type="submission" date="2012-04" db="EMBL/GenBank/DDBJ databases">
        <title>The Genome Sequence of Bacillus cereus VD078.</title>
        <authorList>
            <consortium name="The Broad Institute Genome Sequencing Platform"/>
            <consortium name="The Broad Institute Genome Sequencing Center for Infectious Disease"/>
            <person name="Feldgarden M."/>
            <person name="Van der Auwera G.A."/>
            <person name="Mahillon J."/>
            <person name="Duprez V."/>
            <person name="Timmery S."/>
            <person name="Mattelet C."/>
            <person name="Dierick K."/>
            <person name="Sun M."/>
            <person name="Yu Z."/>
            <person name="Zhu L."/>
            <person name="Hu X."/>
            <person name="Shank E.B."/>
            <person name="Swiecicka I."/>
            <person name="Hansen B.M."/>
            <person name="Andrup L."/>
            <person name="Young S.K."/>
            <person name="Zeng Q."/>
            <person name="Gargeya S."/>
            <person name="Fitzgerald M."/>
            <person name="Haas B."/>
            <person name="Abouelleil A."/>
            <person name="Alvarado L."/>
            <person name="Arachchi H.M."/>
            <person name="Berlin A."/>
            <person name="Chapman S.B."/>
            <person name="Goldberg J."/>
            <person name="Griggs A."/>
            <person name="Gujja S."/>
            <person name="Hansen M."/>
            <person name="Howarth C."/>
            <person name="Imamovic A."/>
            <person name="Larimer J."/>
            <person name="McCowen C."/>
            <person name="Montmayeur A."/>
            <person name="Murphy C."/>
            <person name="Neiman D."/>
            <person name="Pearson M."/>
            <person name="Priest M."/>
            <person name="Roberts A."/>
            <person name="Saif S."/>
            <person name="Shea T."/>
            <person name="Sisk P."/>
            <person name="Sykes S."/>
            <person name="Wortman J."/>
            <person name="Nusbaum C."/>
            <person name="Birren B."/>
        </authorList>
    </citation>
    <scope>NUCLEOTIDE SEQUENCE [LARGE SCALE GENOMIC DNA]</scope>
    <source>
        <strain evidence="9 10">VD078</strain>
    </source>
</reference>
<evidence type="ECO:0000313" key="9">
    <source>
        <dbReference type="EMBL" id="EJR29918.1"/>
    </source>
</evidence>
<dbReference type="Pfam" id="PF07690">
    <property type="entry name" value="MFS_1"/>
    <property type="match status" value="1"/>
</dbReference>
<dbReference type="Gene3D" id="1.20.1250.20">
    <property type="entry name" value="MFS general substrate transporter like domains"/>
    <property type="match status" value="1"/>
</dbReference>
<feature type="transmembrane region" description="Helical" evidence="7">
    <location>
        <begin position="329"/>
        <end position="351"/>
    </location>
</feature>
<feature type="transmembrane region" description="Helical" evidence="7">
    <location>
        <begin position="61"/>
        <end position="80"/>
    </location>
</feature>
<evidence type="ECO:0000256" key="6">
    <source>
        <dbReference type="ARBA" id="ARBA00023136"/>
    </source>
</evidence>
<feature type="transmembrane region" description="Helical" evidence="7">
    <location>
        <begin position="237"/>
        <end position="260"/>
    </location>
</feature>
<comment type="subcellular location">
    <subcellularLocation>
        <location evidence="1">Cell membrane</location>
        <topology evidence="1">Multi-pass membrane protein</topology>
    </subcellularLocation>
</comment>
<name>A0ABC9QW58_BACMY</name>
<protein>
    <recommendedName>
        <fullName evidence="8">Major facilitator superfamily (MFS) profile domain-containing protein</fullName>
    </recommendedName>
</protein>
<proteinExistence type="predicted"/>
<keyword evidence="4 7" id="KW-0812">Transmembrane</keyword>
<feature type="transmembrane region" description="Helical" evidence="7">
    <location>
        <begin position="189"/>
        <end position="208"/>
    </location>
</feature>